<dbReference type="PATRIC" id="fig|49547.3.peg.222"/>
<dbReference type="InterPro" id="IPR026870">
    <property type="entry name" value="Zinc_ribbon_dom"/>
</dbReference>
<proteinExistence type="predicted"/>
<feature type="domain" description="Zinc-ribbon" evidence="1">
    <location>
        <begin position="3"/>
        <end position="25"/>
    </location>
</feature>
<keyword evidence="3" id="KW-1185">Reference proteome</keyword>
<name>A0A166DJ83_9EURY</name>
<organism evidence="2 3">
    <name type="scientific">Methanobrevibacter curvatus</name>
    <dbReference type="NCBI Taxonomy" id="49547"/>
    <lineage>
        <taxon>Archaea</taxon>
        <taxon>Methanobacteriati</taxon>
        <taxon>Methanobacteriota</taxon>
        <taxon>Methanomada group</taxon>
        <taxon>Methanobacteria</taxon>
        <taxon>Methanobacteriales</taxon>
        <taxon>Methanobacteriaceae</taxon>
        <taxon>Methanobrevibacter</taxon>
    </lineage>
</organism>
<gene>
    <name evidence="2" type="ORF">MBCUR_02080</name>
</gene>
<dbReference type="Proteomes" id="UP000077245">
    <property type="component" value="Unassembled WGS sequence"/>
</dbReference>
<evidence type="ECO:0000313" key="2">
    <source>
        <dbReference type="EMBL" id="KZX15655.1"/>
    </source>
</evidence>
<sequence>MVKCMNCGHDNIEMAKFCRSCGSPISLTSAYILNCTINGIKNIS</sequence>
<accession>A0A166DJ83</accession>
<evidence type="ECO:0000259" key="1">
    <source>
        <dbReference type="Pfam" id="PF13240"/>
    </source>
</evidence>
<dbReference type="AlphaFoldDB" id="A0A166DJ83"/>
<reference evidence="2 3" key="1">
    <citation type="submission" date="2016-04" db="EMBL/GenBank/DDBJ databases">
        <title>Genome sequence of Methanobrevibacter curvatus DSM 11111.</title>
        <authorList>
            <person name="Poehlein A."/>
            <person name="Seedorf H."/>
            <person name="Daniel R."/>
        </authorList>
    </citation>
    <scope>NUCLEOTIDE SEQUENCE [LARGE SCALE GENOMIC DNA]</scope>
    <source>
        <strain evidence="2 3">DSM 11111</strain>
    </source>
</reference>
<dbReference type="Pfam" id="PF13240">
    <property type="entry name" value="Zn_Ribbon_1"/>
    <property type="match status" value="1"/>
</dbReference>
<dbReference type="RefSeq" id="WP_157077501.1">
    <property type="nucleotide sequence ID" value="NZ_LWMV01000030.1"/>
</dbReference>
<dbReference type="EMBL" id="LWMV01000030">
    <property type="protein sequence ID" value="KZX15655.1"/>
    <property type="molecule type" value="Genomic_DNA"/>
</dbReference>
<evidence type="ECO:0000313" key="3">
    <source>
        <dbReference type="Proteomes" id="UP000077245"/>
    </source>
</evidence>
<comment type="caution">
    <text evidence="2">The sequence shown here is derived from an EMBL/GenBank/DDBJ whole genome shotgun (WGS) entry which is preliminary data.</text>
</comment>
<protein>
    <recommendedName>
        <fullName evidence="1">Zinc-ribbon domain-containing protein</fullName>
    </recommendedName>
</protein>